<evidence type="ECO:0000313" key="2">
    <source>
        <dbReference type="EMBL" id="HJC72028.1"/>
    </source>
</evidence>
<reference evidence="2" key="2">
    <citation type="submission" date="2021-04" db="EMBL/GenBank/DDBJ databases">
        <authorList>
            <person name="Gilroy R."/>
        </authorList>
    </citation>
    <scope>NUCLEOTIDE SEQUENCE</scope>
    <source>
        <strain evidence="2">5933</strain>
    </source>
</reference>
<reference evidence="2" key="1">
    <citation type="journal article" date="2021" name="PeerJ">
        <title>Extensive microbial diversity within the chicken gut microbiome revealed by metagenomics and culture.</title>
        <authorList>
            <person name="Gilroy R."/>
            <person name="Ravi A."/>
            <person name="Getino M."/>
            <person name="Pursley I."/>
            <person name="Horton D.L."/>
            <person name="Alikhan N.F."/>
            <person name="Baker D."/>
            <person name="Gharbi K."/>
            <person name="Hall N."/>
            <person name="Watson M."/>
            <person name="Adriaenssens E.M."/>
            <person name="Foster-Nyarko E."/>
            <person name="Jarju S."/>
            <person name="Secka A."/>
            <person name="Antonio M."/>
            <person name="Oren A."/>
            <person name="Chaudhuri R.R."/>
            <person name="La Ragione R."/>
            <person name="Hildebrand F."/>
            <person name="Pallen M.J."/>
        </authorList>
    </citation>
    <scope>NUCLEOTIDE SEQUENCE</scope>
    <source>
        <strain evidence="2">5933</strain>
    </source>
</reference>
<comment type="caution">
    <text evidence="2">The sequence shown here is derived from an EMBL/GenBank/DDBJ whole genome shotgun (WGS) entry which is preliminary data.</text>
</comment>
<feature type="chain" id="PRO_5038383761" description="Secreted protein" evidence="1">
    <location>
        <begin position="27"/>
        <end position="139"/>
    </location>
</feature>
<accession>A0A9D2TKF7</accession>
<evidence type="ECO:0000313" key="3">
    <source>
        <dbReference type="Proteomes" id="UP000823918"/>
    </source>
</evidence>
<organism evidence="2 3">
    <name type="scientific">Candidatus Ruthenibacterium merdavium</name>
    <dbReference type="NCBI Taxonomy" id="2838752"/>
    <lineage>
        <taxon>Bacteria</taxon>
        <taxon>Bacillati</taxon>
        <taxon>Bacillota</taxon>
        <taxon>Clostridia</taxon>
        <taxon>Eubacteriales</taxon>
        <taxon>Oscillospiraceae</taxon>
        <taxon>Ruthenibacterium</taxon>
    </lineage>
</organism>
<dbReference type="EMBL" id="DWWA01000021">
    <property type="protein sequence ID" value="HJC72028.1"/>
    <property type="molecule type" value="Genomic_DNA"/>
</dbReference>
<proteinExistence type="predicted"/>
<keyword evidence="1" id="KW-0732">Signal</keyword>
<gene>
    <name evidence="2" type="ORF">H9698_04435</name>
</gene>
<dbReference type="Proteomes" id="UP000823918">
    <property type="component" value="Unassembled WGS sequence"/>
</dbReference>
<feature type="signal peptide" evidence="1">
    <location>
        <begin position="1"/>
        <end position="26"/>
    </location>
</feature>
<evidence type="ECO:0008006" key="4">
    <source>
        <dbReference type="Google" id="ProtNLM"/>
    </source>
</evidence>
<name>A0A9D2TKF7_9FIRM</name>
<dbReference type="AlphaFoldDB" id="A0A9D2TKF7"/>
<evidence type="ECO:0000256" key="1">
    <source>
        <dbReference type="SAM" id="SignalP"/>
    </source>
</evidence>
<protein>
    <recommendedName>
        <fullName evidence="4">Secreted protein</fullName>
    </recommendedName>
</protein>
<sequence length="139" mass="15174">MKKTLFLKVCAVTALLSVAFTASAFAAEKTSEDGVYVQDGVVMCSCGTSIKAHREEVAVLGESAEAGDISCSCGGQIVESLIFESPWNFTELSRRCTHGFSNGHDYEKSRTLIYQTKCDTCCFSSHRVATETTWECRGF</sequence>